<reference evidence="3" key="1">
    <citation type="journal article" date="2016" name="Nat. Commun.">
        <title>The Gonium pectorale genome demonstrates co-option of cell cycle regulation during the evolution of multicellularity.</title>
        <authorList>
            <person name="Hanschen E.R."/>
            <person name="Marriage T.N."/>
            <person name="Ferris P.J."/>
            <person name="Hamaji T."/>
            <person name="Toyoda A."/>
            <person name="Fujiyama A."/>
            <person name="Neme R."/>
            <person name="Noguchi H."/>
            <person name="Minakuchi Y."/>
            <person name="Suzuki M."/>
            <person name="Kawai-Toyooka H."/>
            <person name="Smith D.R."/>
            <person name="Sparks H."/>
            <person name="Anderson J."/>
            <person name="Bakaric R."/>
            <person name="Luria V."/>
            <person name="Karger A."/>
            <person name="Kirschner M.W."/>
            <person name="Durand P.M."/>
            <person name="Michod R.E."/>
            <person name="Nozaki H."/>
            <person name="Olson B.J."/>
        </authorList>
    </citation>
    <scope>NUCLEOTIDE SEQUENCE [LARGE SCALE GENOMIC DNA]</scope>
    <source>
        <strain evidence="3">NIES-2863</strain>
    </source>
</reference>
<organism evidence="2 3">
    <name type="scientific">Gonium pectorale</name>
    <name type="common">Green alga</name>
    <dbReference type="NCBI Taxonomy" id="33097"/>
    <lineage>
        <taxon>Eukaryota</taxon>
        <taxon>Viridiplantae</taxon>
        <taxon>Chlorophyta</taxon>
        <taxon>core chlorophytes</taxon>
        <taxon>Chlorophyceae</taxon>
        <taxon>CS clade</taxon>
        <taxon>Chlamydomonadales</taxon>
        <taxon>Volvocaceae</taxon>
        <taxon>Gonium</taxon>
    </lineage>
</organism>
<evidence type="ECO:0000313" key="3">
    <source>
        <dbReference type="Proteomes" id="UP000075714"/>
    </source>
</evidence>
<evidence type="ECO:0000256" key="1">
    <source>
        <dbReference type="SAM" id="Phobius"/>
    </source>
</evidence>
<feature type="transmembrane region" description="Helical" evidence="1">
    <location>
        <begin position="7"/>
        <end position="27"/>
    </location>
</feature>
<protein>
    <recommendedName>
        <fullName evidence="4">Glycosyl transferase CAP10 domain-containing protein</fullName>
    </recommendedName>
</protein>
<comment type="caution">
    <text evidence="2">The sequence shown here is derived from an EMBL/GenBank/DDBJ whole genome shotgun (WGS) entry which is preliminary data.</text>
</comment>
<sequence length="346" mass="38077">MMRTGILRIYGCAVAALGGLILLWTIARQPRIQVPPDSGYTIKPVGNYYAINFTDPVPPPEPSLLASLHYGVPFRSCWRYARSIEEPMTDLYGPRTYVPSIGADAPRAIWRWPGPIYKSAFDKAANKEWPDCTHCMDIVPYKVLSGKLYVAQRARSCLHRDVAEEMLKVLLHMFPVPDMEFLLHFGDGCTNGLPVISWNICRQHPDAGFTMPSYSVWQSSMGPTQMRAYHTCLNNRWAAIGRASQGGGGGGGGGGGVHNQQATARLLLDHVGILEGFAYTLMKYKNLTTWAVEPSTEGYVEVDPQCCTFTRLPRRFAEAVTEGPSASARRLREAAAVGRKGAPAAL</sequence>
<accession>A0A150G736</accession>
<dbReference type="EMBL" id="LSYV01000054">
    <property type="protein sequence ID" value="KXZ45583.1"/>
    <property type="molecule type" value="Genomic_DNA"/>
</dbReference>
<name>A0A150G736_GONPE</name>
<dbReference type="AlphaFoldDB" id="A0A150G736"/>
<keyword evidence="1" id="KW-0472">Membrane</keyword>
<keyword evidence="1" id="KW-0812">Transmembrane</keyword>
<keyword evidence="1" id="KW-1133">Transmembrane helix</keyword>
<dbReference type="OrthoDB" id="202415at2759"/>
<keyword evidence="3" id="KW-1185">Reference proteome</keyword>
<gene>
    <name evidence="2" type="ORF">GPECTOR_53g169</name>
</gene>
<evidence type="ECO:0000313" key="2">
    <source>
        <dbReference type="EMBL" id="KXZ45583.1"/>
    </source>
</evidence>
<proteinExistence type="predicted"/>
<dbReference type="Proteomes" id="UP000075714">
    <property type="component" value="Unassembled WGS sequence"/>
</dbReference>
<evidence type="ECO:0008006" key="4">
    <source>
        <dbReference type="Google" id="ProtNLM"/>
    </source>
</evidence>